<dbReference type="AlphaFoldDB" id="K5CD02"/>
<evidence type="ECO:0000313" key="1">
    <source>
        <dbReference type="EMBL" id="EKK01460.1"/>
    </source>
</evidence>
<organism evidence="1 2">
    <name type="scientific">Rhodopirellula baltica SH28</name>
    <dbReference type="NCBI Taxonomy" id="993517"/>
    <lineage>
        <taxon>Bacteria</taxon>
        <taxon>Pseudomonadati</taxon>
        <taxon>Planctomycetota</taxon>
        <taxon>Planctomycetia</taxon>
        <taxon>Pirellulales</taxon>
        <taxon>Pirellulaceae</taxon>
        <taxon>Rhodopirellula</taxon>
    </lineage>
</organism>
<protein>
    <submittedName>
        <fullName evidence="1">Uncharacterized protein</fullName>
    </submittedName>
</protein>
<comment type="caution">
    <text evidence="1">The sequence shown here is derived from an EMBL/GenBank/DDBJ whole genome shotgun (WGS) entry which is preliminary data.</text>
</comment>
<name>K5CD02_RHOBT</name>
<accession>K5CD02</accession>
<sequence length="48" mass="5249">MGQQNKSVFRFGRKPIFSITEHEREFAGKAILPTAGKAESATAGRDVL</sequence>
<reference evidence="1 2" key="1">
    <citation type="journal article" date="2013" name="Mar. Genomics">
        <title>Expression of sulfatases in Rhodopirellula baltica and the diversity of sulfatases in the genus Rhodopirellula.</title>
        <authorList>
            <person name="Wegner C.E."/>
            <person name="Richter-Heitmann T."/>
            <person name="Klindworth A."/>
            <person name="Klockow C."/>
            <person name="Richter M."/>
            <person name="Achstetter T."/>
            <person name="Glockner F.O."/>
            <person name="Harder J."/>
        </authorList>
    </citation>
    <scope>NUCLEOTIDE SEQUENCE [LARGE SCALE GENOMIC DNA]</scope>
    <source>
        <strain evidence="1 2">SH28</strain>
    </source>
</reference>
<dbReference type="EMBL" id="AMCW01000095">
    <property type="protein sequence ID" value="EKK01460.1"/>
    <property type="molecule type" value="Genomic_DNA"/>
</dbReference>
<dbReference type="PATRIC" id="fig|993517.3.peg.3483"/>
<gene>
    <name evidence="1" type="ORF">RBSH_03206</name>
</gene>
<evidence type="ECO:0000313" key="2">
    <source>
        <dbReference type="Proteomes" id="UP000007993"/>
    </source>
</evidence>
<dbReference type="Proteomes" id="UP000007993">
    <property type="component" value="Unassembled WGS sequence"/>
</dbReference>
<proteinExistence type="predicted"/>